<dbReference type="Gene3D" id="3.30.70.270">
    <property type="match status" value="1"/>
</dbReference>
<feature type="region of interest" description="Disordered" evidence="2">
    <location>
        <begin position="44"/>
        <end position="68"/>
    </location>
</feature>
<gene>
    <name evidence="4" type="ORF">CLODIP_2_CD02031</name>
</gene>
<dbReference type="Gene3D" id="3.40.220.10">
    <property type="entry name" value="Leucine Aminopeptidase, subunit E, domain 1"/>
    <property type="match status" value="1"/>
</dbReference>
<keyword evidence="5" id="KW-1185">Reference proteome</keyword>
<dbReference type="EMBL" id="CADEPI010000399">
    <property type="protein sequence ID" value="CAB3385203.1"/>
    <property type="molecule type" value="Genomic_DNA"/>
</dbReference>
<dbReference type="CDD" id="cd01650">
    <property type="entry name" value="RT_nLTR_like"/>
    <property type="match status" value="1"/>
</dbReference>
<comment type="caution">
    <text evidence="4">The sequence shown here is derived from an EMBL/GenBank/DDBJ whole genome shotgun (WGS) entry which is preliminary data.</text>
</comment>
<dbReference type="InterPro" id="IPR000477">
    <property type="entry name" value="RT_dom"/>
</dbReference>
<dbReference type="PROSITE" id="PS50878">
    <property type="entry name" value="RT_POL"/>
    <property type="match status" value="1"/>
</dbReference>
<name>A0A8S1DNE2_9INSE</name>
<proteinExistence type="predicted"/>
<keyword evidence="1" id="KW-0175">Coiled coil</keyword>
<dbReference type="InterPro" id="IPR043502">
    <property type="entry name" value="DNA/RNA_pol_sf"/>
</dbReference>
<sequence length="1163" mass="130508">MVAAHYQRLLDAAEERERRLEARFARTETKLEESLARIQALERRLASSGGHQHHRRYQEPSRSENTPLTNDYLDRLEEIKNKGPIERPGSKIVFYEKEEDLFSSKEGTIVHSVPADLRCDLGLAGQCAKRFGKPPAPTTGAQVGDVLAQDAGALGTLLSLVTKDKAPYRFQKRPEAFLDTIKVAFDCLFAYFEEHKVRKIAMPRLCSGLDGLAWPWVKDELLKRSKKLRYIPKGSALEVHVYHLPPRAERRPTSGAPALEVDGPLRTINENKDEVDDDDDDFEDVVGDVENDNDVFGATLSKMCLDLDLIKSKLAIEEDFDAEKLRRMNVEYKRFLEFEEQHIAKYRLPSALPKTYSQIVKGARPAEPMEADGWKKVARRKKRRETAAGQGSDRHDPASKVVKARAGSKRGASAARAPKACTAKASLSGTRSNTPPACSTGRLVSSSPPADTGGAVPPCVHLSSISSPESHVQKEAEPEASHQKDDTGAKNKSPILKTKAQGNRRDRAVKSVKSDGFAAGSLLERFEFRDIFFSAKRAYRVLCKKKKADFQELQDRKILLEAEAHCHRFLRLNGSSSESVANDINMDMWARFLGGLFNSQGLRRGESLNLRSLVPSYSDEVVHFGFLKTEIELALGVMKNKKAPGPDSLQNEVVKLLWAAVPDEITAFLNVCLELGSFPHAWKNSNLKLLYKGKGGVSDVNSYRGISLCCSLYNLLDRVMSNRLYSQLIDLIPANQFGFVNCRSTIQAVQVLVDEINFVVYEQKMPLYALFLDVKKAFDSVSRYFIFEELVGTGRFSVGELNLLAEMLDANLLTVRDGISVSESIVQSNGVKQGGSMSPFLFIFALSDINSIFVDFPDVKMILYADDMVLLSSSLDDIRRSLELLIDYLAFRDLELNFDKCKIMKFRNKGRGRLAKSDTLIVKNEPIEFVSEFTYLGVVFQSSGISFSKHIAKKVRAAILATAALKSLPKSSLSTALKIFDLAVAPIASYGIQVIWPYLTLHDLNKLETVKSRFLKKALCLSKFMKSRLAYELADSEFFMEKLASQFSLPESPTFDKFIDNQLFKISEIDPAFYGAPAMVEQSWKNVCYTMRHALTRHACHGFHFLLCKRKIYHTSATKECVCKLCDKEIDSYHFLSYQPSVKQLRVNARKAIEIRFISHSLS</sequence>
<organism evidence="4 5">
    <name type="scientific">Cloeon dipterum</name>
    <dbReference type="NCBI Taxonomy" id="197152"/>
    <lineage>
        <taxon>Eukaryota</taxon>
        <taxon>Metazoa</taxon>
        <taxon>Ecdysozoa</taxon>
        <taxon>Arthropoda</taxon>
        <taxon>Hexapoda</taxon>
        <taxon>Insecta</taxon>
        <taxon>Pterygota</taxon>
        <taxon>Palaeoptera</taxon>
        <taxon>Ephemeroptera</taxon>
        <taxon>Pisciforma</taxon>
        <taxon>Baetidae</taxon>
        <taxon>Cloeon</taxon>
    </lineage>
</organism>
<dbReference type="InterPro" id="IPR043128">
    <property type="entry name" value="Rev_trsase/Diguanyl_cyclase"/>
</dbReference>
<feature type="compositionally biased region" description="Polar residues" evidence="2">
    <location>
        <begin position="427"/>
        <end position="449"/>
    </location>
</feature>
<evidence type="ECO:0000313" key="4">
    <source>
        <dbReference type="EMBL" id="CAB3385203.1"/>
    </source>
</evidence>
<dbReference type="Pfam" id="PF00078">
    <property type="entry name" value="RVT_1"/>
    <property type="match status" value="1"/>
</dbReference>
<accession>A0A8S1DNE2</accession>
<feature type="domain" description="Reverse transcriptase" evidence="3">
    <location>
        <begin position="671"/>
        <end position="940"/>
    </location>
</feature>
<evidence type="ECO:0000256" key="1">
    <source>
        <dbReference type="SAM" id="Coils"/>
    </source>
</evidence>
<dbReference type="OrthoDB" id="6510183at2759"/>
<dbReference type="GO" id="GO:0071897">
    <property type="term" value="P:DNA biosynthetic process"/>
    <property type="evidence" value="ECO:0007669"/>
    <property type="project" value="UniProtKB-ARBA"/>
</dbReference>
<feature type="compositionally biased region" description="Low complexity" evidence="2">
    <location>
        <begin position="409"/>
        <end position="426"/>
    </location>
</feature>
<evidence type="ECO:0000313" key="5">
    <source>
        <dbReference type="Proteomes" id="UP000494165"/>
    </source>
</evidence>
<feature type="compositionally biased region" description="Basic and acidic residues" evidence="2">
    <location>
        <begin position="471"/>
        <end position="489"/>
    </location>
</feature>
<dbReference type="SUPFAM" id="SSF52949">
    <property type="entry name" value="Macro domain-like"/>
    <property type="match status" value="1"/>
</dbReference>
<dbReference type="PANTHER" id="PTHR19446">
    <property type="entry name" value="REVERSE TRANSCRIPTASES"/>
    <property type="match status" value="1"/>
</dbReference>
<dbReference type="InterPro" id="IPR043472">
    <property type="entry name" value="Macro_dom-like"/>
</dbReference>
<dbReference type="Proteomes" id="UP000494165">
    <property type="component" value="Unassembled WGS sequence"/>
</dbReference>
<dbReference type="AlphaFoldDB" id="A0A8S1DNE2"/>
<reference evidence="4 5" key="1">
    <citation type="submission" date="2020-04" db="EMBL/GenBank/DDBJ databases">
        <authorList>
            <person name="Alioto T."/>
            <person name="Alioto T."/>
            <person name="Gomez Garrido J."/>
        </authorList>
    </citation>
    <scope>NUCLEOTIDE SEQUENCE [LARGE SCALE GENOMIC DNA]</scope>
</reference>
<evidence type="ECO:0000259" key="3">
    <source>
        <dbReference type="PROSITE" id="PS50878"/>
    </source>
</evidence>
<feature type="region of interest" description="Disordered" evidence="2">
    <location>
        <begin position="363"/>
        <end position="511"/>
    </location>
</feature>
<feature type="coiled-coil region" evidence="1">
    <location>
        <begin position="3"/>
        <end position="44"/>
    </location>
</feature>
<protein>
    <recommendedName>
        <fullName evidence="3">Reverse transcriptase domain-containing protein</fullName>
    </recommendedName>
</protein>
<evidence type="ECO:0000256" key="2">
    <source>
        <dbReference type="SAM" id="MobiDB-lite"/>
    </source>
</evidence>
<dbReference type="SUPFAM" id="SSF56672">
    <property type="entry name" value="DNA/RNA polymerases"/>
    <property type="match status" value="1"/>
</dbReference>